<dbReference type="PANTHER" id="PTHR11895:SF7">
    <property type="entry name" value="GLUTAMYL-TRNA(GLN) AMIDOTRANSFERASE SUBUNIT A, MITOCHONDRIAL"/>
    <property type="match status" value="1"/>
</dbReference>
<name>A0A2U2BPV8_ALCFA</name>
<evidence type="ECO:0000259" key="2">
    <source>
        <dbReference type="Pfam" id="PF01425"/>
    </source>
</evidence>
<reference evidence="3 4" key="1">
    <citation type="submission" date="2018-05" db="EMBL/GenBank/DDBJ databases">
        <title>Genome Sequence of an Efficient Indole-Degrading Bacterium, Alcaligenes sp.YBY.</title>
        <authorList>
            <person name="Yang B."/>
        </authorList>
    </citation>
    <scope>NUCLEOTIDE SEQUENCE [LARGE SCALE GENOMIC DNA]</scope>
    <source>
        <strain evidence="3 4">YBY</strain>
    </source>
</reference>
<gene>
    <name evidence="3" type="ORF">DF183_04705</name>
</gene>
<dbReference type="Pfam" id="PF01425">
    <property type="entry name" value="Amidase"/>
    <property type="match status" value="1"/>
</dbReference>
<dbReference type="EMBL" id="QEXO01000001">
    <property type="protein sequence ID" value="PWE16033.1"/>
    <property type="molecule type" value="Genomic_DNA"/>
</dbReference>
<dbReference type="STRING" id="511.UZ73_00365"/>
<proteinExistence type="inferred from homology"/>
<protein>
    <submittedName>
        <fullName evidence="3">Amidase</fullName>
    </submittedName>
</protein>
<dbReference type="GO" id="GO:0003824">
    <property type="term" value="F:catalytic activity"/>
    <property type="evidence" value="ECO:0007669"/>
    <property type="project" value="InterPro"/>
</dbReference>
<dbReference type="InterPro" id="IPR036928">
    <property type="entry name" value="AS_sf"/>
</dbReference>
<comment type="caution">
    <text evidence="3">The sequence shown here is derived from an EMBL/GenBank/DDBJ whole genome shotgun (WGS) entry which is preliminary data.</text>
</comment>
<evidence type="ECO:0000313" key="3">
    <source>
        <dbReference type="EMBL" id="PWE16033.1"/>
    </source>
</evidence>
<feature type="domain" description="Amidase" evidence="2">
    <location>
        <begin position="25"/>
        <end position="456"/>
    </location>
</feature>
<organism evidence="3 4">
    <name type="scientific">Alcaligenes faecalis</name>
    <dbReference type="NCBI Taxonomy" id="511"/>
    <lineage>
        <taxon>Bacteria</taxon>
        <taxon>Pseudomonadati</taxon>
        <taxon>Pseudomonadota</taxon>
        <taxon>Betaproteobacteria</taxon>
        <taxon>Burkholderiales</taxon>
        <taxon>Alcaligenaceae</taxon>
        <taxon>Alcaligenes</taxon>
    </lineage>
</organism>
<comment type="similarity">
    <text evidence="1">Belongs to the amidase family.</text>
</comment>
<dbReference type="Proteomes" id="UP000245216">
    <property type="component" value="Unassembled WGS sequence"/>
</dbReference>
<sequence length="482" mass="51078">MKLSEYATYDALALAELVAKKQISIQELSQVGKKAVDTLNSKINAVVESWDGEIDPHADRDSVLYGVPFLIKDLAITMKGKRYELGSKLAQDMVMDADSTLMSLYKEAGLVTLGRTTTSEFAISTTTEARCVGPTLNPWNPAFNAGGSTGGSAAAVAAGMVSVAHATDGGGSIRVPAAVNGLFGLKPTRGRVSSGPQQDEVWSGLLAHLGVSRSVRDSAALLDAISRPGIGEPYYTAAPPQTFLSAVKKNPGSLRIGLMMDPPSGDKTQSVIAAKAIDMASVLESLGHRVEPLVFDSGVSWEAFVHANAQFWNVNTAAWIDSIAALTGRPVNEEYLEQATLAAYAYGKKISGIDILGAIAVRNTVSRNLGAYFQKYDVLMTPTVPTLPMKVGEYNKVQDQVDGLGWIAHVFKQAPFAALANISGSPSMSVPAGQDVATSLPIGMMFTAAYGQECLLFGLAGQLEQALPWSDQHPQVWVGKLD</sequence>
<dbReference type="PANTHER" id="PTHR11895">
    <property type="entry name" value="TRANSAMIDASE"/>
    <property type="match status" value="1"/>
</dbReference>
<dbReference type="InterPro" id="IPR023631">
    <property type="entry name" value="Amidase_dom"/>
</dbReference>
<dbReference type="RefSeq" id="WP_109088493.1">
    <property type="nucleotide sequence ID" value="NZ_QEXO01000001.1"/>
</dbReference>
<dbReference type="SUPFAM" id="SSF75304">
    <property type="entry name" value="Amidase signature (AS) enzymes"/>
    <property type="match status" value="1"/>
</dbReference>
<accession>A0A2U2BPV8</accession>
<dbReference type="AlphaFoldDB" id="A0A2U2BPV8"/>
<evidence type="ECO:0000313" key="4">
    <source>
        <dbReference type="Proteomes" id="UP000245216"/>
    </source>
</evidence>
<reference evidence="3 4" key="2">
    <citation type="submission" date="2018-05" db="EMBL/GenBank/DDBJ databases">
        <authorList>
            <person name="Lanie J.A."/>
            <person name="Ng W.-L."/>
            <person name="Kazmierczak K.M."/>
            <person name="Andrzejewski T.M."/>
            <person name="Davidsen T.M."/>
            <person name="Wayne K.J."/>
            <person name="Tettelin H."/>
            <person name="Glass J.I."/>
            <person name="Rusch D."/>
            <person name="Podicherti R."/>
            <person name="Tsui H.-C.T."/>
            <person name="Winkler M.E."/>
        </authorList>
    </citation>
    <scope>NUCLEOTIDE SEQUENCE [LARGE SCALE GENOMIC DNA]</scope>
    <source>
        <strain evidence="3 4">YBY</strain>
    </source>
</reference>
<dbReference type="Gene3D" id="3.90.1300.10">
    <property type="entry name" value="Amidase signature (AS) domain"/>
    <property type="match status" value="1"/>
</dbReference>
<dbReference type="InterPro" id="IPR000120">
    <property type="entry name" value="Amidase"/>
</dbReference>
<evidence type="ECO:0000256" key="1">
    <source>
        <dbReference type="ARBA" id="ARBA00009199"/>
    </source>
</evidence>